<dbReference type="Proteomes" id="UP000803884">
    <property type="component" value="Unassembled WGS sequence"/>
</dbReference>
<feature type="compositionally biased region" description="Polar residues" evidence="1">
    <location>
        <begin position="912"/>
        <end position="923"/>
    </location>
</feature>
<feature type="compositionally biased region" description="Polar residues" evidence="1">
    <location>
        <begin position="711"/>
        <end position="723"/>
    </location>
</feature>
<feature type="compositionally biased region" description="Polar residues" evidence="1">
    <location>
        <begin position="672"/>
        <end position="681"/>
    </location>
</feature>
<evidence type="ECO:0000313" key="3">
    <source>
        <dbReference type="Proteomes" id="UP000803884"/>
    </source>
</evidence>
<feature type="region of interest" description="Disordered" evidence="1">
    <location>
        <begin position="1044"/>
        <end position="1107"/>
    </location>
</feature>
<feature type="compositionally biased region" description="Basic and acidic residues" evidence="1">
    <location>
        <begin position="553"/>
        <end position="563"/>
    </location>
</feature>
<organism evidence="2 3">
    <name type="scientific">Cladosporium halotolerans</name>
    <dbReference type="NCBI Taxonomy" id="1052096"/>
    <lineage>
        <taxon>Eukaryota</taxon>
        <taxon>Fungi</taxon>
        <taxon>Dikarya</taxon>
        <taxon>Ascomycota</taxon>
        <taxon>Pezizomycotina</taxon>
        <taxon>Dothideomycetes</taxon>
        <taxon>Dothideomycetidae</taxon>
        <taxon>Cladosporiales</taxon>
        <taxon>Cladosporiaceae</taxon>
        <taxon>Cladosporium</taxon>
    </lineage>
</organism>
<feature type="compositionally biased region" description="Low complexity" evidence="1">
    <location>
        <begin position="161"/>
        <end position="178"/>
    </location>
</feature>
<feature type="compositionally biased region" description="Basic and acidic residues" evidence="1">
    <location>
        <begin position="928"/>
        <end position="946"/>
    </location>
</feature>
<feature type="compositionally biased region" description="Low complexity" evidence="1">
    <location>
        <begin position="571"/>
        <end position="586"/>
    </location>
</feature>
<feature type="compositionally biased region" description="Basic and acidic residues" evidence="1">
    <location>
        <begin position="1097"/>
        <end position="1107"/>
    </location>
</feature>
<feature type="compositionally biased region" description="Basic and acidic residues" evidence="1">
    <location>
        <begin position="436"/>
        <end position="449"/>
    </location>
</feature>
<feature type="compositionally biased region" description="Polar residues" evidence="1">
    <location>
        <begin position="597"/>
        <end position="609"/>
    </location>
</feature>
<feature type="compositionally biased region" description="Polar residues" evidence="1">
    <location>
        <begin position="1562"/>
        <end position="1582"/>
    </location>
</feature>
<feature type="compositionally biased region" description="Basic and acidic residues" evidence="1">
    <location>
        <begin position="1051"/>
        <end position="1063"/>
    </location>
</feature>
<feature type="compositionally biased region" description="Polar residues" evidence="1">
    <location>
        <begin position="1871"/>
        <end position="1882"/>
    </location>
</feature>
<feature type="compositionally biased region" description="Polar residues" evidence="1">
    <location>
        <begin position="1452"/>
        <end position="1470"/>
    </location>
</feature>
<feature type="compositionally biased region" description="Basic and acidic residues" evidence="1">
    <location>
        <begin position="347"/>
        <end position="363"/>
    </location>
</feature>
<reference evidence="2 3" key="1">
    <citation type="journal article" date="2020" name="Microbiol. Resour. Announc.">
        <title>Draft Genome Sequence of a Cladosporium Species Isolated from the Mesophotic Ascidian Didemnum maculosum.</title>
        <authorList>
            <person name="Gioti A."/>
            <person name="Siaperas R."/>
            <person name="Nikolaivits E."/>
            <person name="Le Goff G."/>
            <person name="Ouazzani J."/>
            <person name="Kotoulas G."/>
            <person name="Topakas E."/>
        </authorList>
    </citation>
    <scope>NUCLEOTIDE SEQUENCE [LARGE SCALE GENOMIC DNA]</scope>
    <source>
        <strain evidence="2 3">TM138-S3</strain>
    </source>
</reference>
<feature type="region of interest" description="Disordered" evidence="1">
    <location>
        <begin position="1799"/>
        <end position="1882"/>
    </location>
</feature>
<feature type="region of interest" description="Disordered" evidence="1">
    <location>
        <begin position="1701"/>
        <end position="1767"/>
    </location>
</feature>
<feature type="compositionally biased region" description="Low complexity" evidence="1">
    <location>
        <begin position="1502"/>
        <end position="1515"/>
    </location>
</feature>
<feature type="compositionally biased region" description="Low complexity" evidence="1">
    <location>
        <begin position="462"/>
        <end position="471"/>
    </location>
</feature>
<feature type="compositionally biased region" description="Polar residues" evidence="1">
    <location>
        <begin position="878"/>
        <end position="901"/>
    </location>
</feature>
<evidence type="ECO:0000256" key="1">
    <source>
        <dbReference type="SAM" id="MobiDB-lite"/>
    </source>
</evidence>
<accession>A0AB34L2P0</accession>
<evidence type="ECO:0000313" key="2">
    <source>
        <dbReference type="EMBL" id="KAL1590396.1"/>
    </source>
</evidence>
<feature type="compositionally biased region" description="Low complexity" evidence="1">
    <location>
        <begin position="1601"/>
        <end position="1622"/>
    </location>
</feature>
<feature type="compositionally biased region" description="Polar residues" evidence="1">
    <location>
        <begin position="691"/>
        <end position="703"/>
    </location>
</feature>
<feature type="region of interest" description="Disordered" evidence="1">
    <location>
        <begin position="1133"/>
        <end position="1172"/>
    </location>
</feature>
<keyword evidence="3" id="KW-1185">Reference proteome</keyword>
<feature type="compositionally biased region" description="Basic and acidic residues" evidence="1">
    <location>
        <begin position="478"/>
        <end position="488"/>
    </location>
</feature>
<proteinExistence type="predicted"/>
<feature type="compositionally biased region" description="Basic and acidic residues" evidence="1">
    <location>
        <begin position="37"/>
        <end position="46"/>
    </location>
</feature>
<dbReference type="GeneID" id="96002275"/>
<feature type="region of interest" description="Disordered" evidence="1">
    <location>
        <begin position="1239"/>
        <end position="1292"/>
    </location>
</feature>
<feature type="compositionally biased region" description="Polar residues" evidence="1">
    <location>
        <begin position="15"/>
        <end position="36"/>
    </location>
</feature>
<feature type="compositionally biased region" description="Polar residues" evidence="1">
    <location>
        <begin position="641"/>
        <end position="659"/>
    </location>
</feature>
<dbReference type="PANTHER" id="PTHR42105">
    <property type="entry name" value="DIM2-ASSOCIATED PROTEIN 1"/>
    <property type="match status" value="1"/>
</dbReference>
<feature type="region of interest" description="Disordered" evidence="1">
    <location>
        <begin position="343"/>
        <end position="609"/>
    </location>
</feature>
<feature type="compositionally biased region" description="Polar residues" evidence="1">
    <location>
        <begin position="149"/>
        <end position="159"/>
    </location>
</feature>
<feature type="compositionally biased region" description="Polar residues" evidence="1">
    <location>
        <begin position="848"/>
        <end position="871"/>
    </location>
</feature>
<feature type="region of interest" description="Disordered" evidence="1">
    <location>
        <begin position="1"/>
        <end position="326"/>
    </location>
</feature>
<sequence length="1882" mass="204498">MGLDTRRPPLPAPTDISSSLDDSSGFGTEVATNLTTKTDKTSHTIPEDGSPITISTHRGPVSKKEGRHHQRQKSQTSLLIEYFEAGKGPDKSKNKPSVRVRVTPSSRKGSRGQDAVQITGIGKDRKPSYSRRISLSSKRPEEKAPEGTEISQSSESNVSGLPPVEVEVLNNESELSSVRSPAPPAPLLYAANESNVSSMPPDSMLEGSTADSEHAREYGPEGSITASEAEYLKAPSHTRSRSASQERITQKVMEKLNQQSGKTRRSSRDYEESGHRRRRSSKSHRLEDDLPSGAESSLLSSNPTASQRSQVSSISQGSRMTNNPKLLEMVEDTIKRMILPEINAIKADQKVDRNHRTFEESRRGSSAQSDFDKSSVSRSLSKSSSTPHFASRPKVVLNRDGDDPGTVLSRGDSEYKKHRKSSRDRPSSRRSSGGRSVDKDSYLDEEGGKSRSGKSSHRARDAAAGAIAGGILTQAALKNHDSQGDVHERRKKRTKSRGTHERSASITDTADEESYLKQKLVPPMPMASRINDSDLTRDSIMSADSRGDSALTEEVHTPVREISRGSIDAAMSPSSSSRTPTRNSMSRGLGMSHDNRNLGSPDSNASTTKARIAALTAAAGLGGEAAAHGSRRHVDADGYGSKSSRPSLASPAQSVSSLRKQYEEPLIPSPLRPTSATSRPSSVGRLRDLQESPTALRSGPSSPTEKDARSRQNLRPMSSSGDEFTTPLEKPNPGYLRDGTATPTSEDVDAWYERQHLENDKYRDSISGDTNRTSYQTNPYPEDENRYSMYTQDSMTDDKRFSTFTQDSQADSNRLSVGEDVRRGAGANAQYVNHPAGLESAVASLVDPSTMSSGMQASSTADSSFKANGSYSERMAQHTRNMSQDNSVSYDGSTLSQSGPSQDRWAALKGQAANNLASNSPDQRGSPRHSETRSPDQERHLSEESIKLGASGLPDVNDPLPEIGHFDDTKSELSTNPSIIQGPLGGDASGKETWPYTPSPSQEREAEGRRASGSSKGDHGKTAAGLGAGIGAAGAIAMAKSARSEQAAQYEDDRLTPDTRSYGEEQYQSDGKLTPDTGRYHGENIDRNATPTSPAMPRDEGYDTAHDRSAGALTPKAEQQHYGSADIEAFNRAMNGADNGNDPFLNDPRQKRHVSGGSHGMASPLYDSATGKGMDHIQSKDIVALMDHLTVRDAQRNARDTEILVSLVRSAAEMRQNFEEMKHFIKNQDQMIMANTDRDAEQTVQRVLGGPRPQPPSSPRTPRQSHTSSEDVQTKRKGVLSRALRGLKGNKNASASDLARIEDMLMQVLDNVEDLKHQGVIPARQPMSTFTNDYTNETNESLDSYEKLRSAPDPGYEPEGNAGTGSTPSHSGGLPVTTRGDKSQFHSGYNGRPGSVNRVSTVMEGDEEEDERYYDDDDSYLQPHERDVLENQFENNEKLLTPTQEMRRGFTPTHTPPQRGTPGSQGNDLTPRTAEKERKHKSNSSSIFAGIPKISRWSKTTSSSAAPDPASVDSPNVSRNQRPISRGSRASSMHSYDSEDFLPNDGDDHSSYTSTRDRGQYGNPNAETRSMRSQGSRITRTPSPLIPSEASYNRDDDYGYPQSQAQAQQQRQMPPRSPVQQVTDFDEPEFDDPKYQAHRNSLLLQHPQPRQGPTSRHQNTLEDQAHMAMIDDGVTSSTLSQQTVSDFDPANWGSAGAGALNRARLPTAEPTSSPASIKAKPDLSPAQPQPAAPAPAPQQAPPNSNYNRYDDEEDDDWEPQYSNSGFARNYNSYSGGSGAGMYYSSPLGSGHLLEPIQEVRYSLETDSGHISPEPSTTPKLASARAVDVRTARRGGSLTGPRPMGTKSPSPAQQQQAAGNGTVRRKPIRGSKASQESFESGTF</sequence>
<feature type="compositionally biased region" description="Basic and acidic residues" evidence="1">
    <location>
        <begin position="751"/>
        <end position="766"/>
    </location>
</feature>
<dbReference type="EMBL" id="JAAQHG020000002">
    <property type="protein sequence ID" value="KAL1590396.1"/>
    <property type="molecule type" value="Genomic_DNA"/>
</dbReference>
<feature type="compositionally biased region" description="Basic and acidic residues" evidence="1">
    <location>
        <begin position="1546"/>
        <end position="1559"/>
    </location>
</feature>
<feature type="compositionally biased region" description="Pro residues" evidence="1">
    <location>
        <begin position="1727"/>
        <end position="1740"/>
    </location>
</feature>
<feature type="region of interest" description="Disordered" evidence="1">
    <location>
        <begin position="1324"/>
        <end position="1634"/>
    </location>
</feature>
<feature type="region of interest" description="Disordered" evidence="1">
    <location>
        <begin position="848"/>
        <end position="1025"/>
    </location>
</feature>
<dbReference type="RefSeq" id="XP_069233501.1">
    <property type="nucleotide sequence ID" value="XM_069369437.1"/>
</dbReference>
<feature type="compositionally biased region" description="Polar residues" evidence="1">
    <location>
        <begin position="802"/>
        <end position="815"/>
    </location>
</feature>
<dbReference type="PANTHER" id="PTHR42105:SF1">
    <property type="entry name" value="TRANSALDOLASE"/>
    <property type="match status" value="1"/>
</dbReference>
<protein>
    <recommendedName>
        <fullName evidence="4">Transaldolase</fullName>
    </recommendedName>
</protein>
<gene>
    <name evidence="2" type="ORF">WHR41_00831</name>
</gene>
<name>A0AB34L2P0_9PEZI</name>
<feature type="compositionally biased region" description="Low complexity" evidence="1">
    <location>
        <begin position="376"/>
        <end position="385"/>
    </location>
</feature>
<comment type="caution">
    <text evidence="2">The sequence shown here is derived from an EMBL/GenBank/DDBJ whole genome shotgun (WGS) entry which is preliminary data.</text>
</comment>
<feature type="region of interest" description="Disordered" evidence="1">
    <location>
        <begin position="621"/>
        <end position="821"/>
    </location>
</feature>
<feature type="compositionally biased region" description="Basic and acidic residues" evidence="1">
    <location>
        <begin position="1002"/>
        <end position="1021"/>
    </location>
</feature>
<feature type="compositionally biased region" description="Acidic residues" evidence="1">
    <location>
        <begin position="1404"/>
        <end position="1419"/>
    </location>
</feature>
<evidence type="ECO:0008006" key="4">
    <source>
        <dbReference type="Google" id="ProtNLM"/>
    </source>
</evidence>
<feature type="compositionally biased region" description="Polar residues" evidence="1">
    <location>
        <begin position="294"/>
        <end position="324"/>
    </location>
</feature>
<feature type="compositionally biased region" description="Polar residues" evidence="1">
    <location>
        <begin position="1516"/>
        <end position="1535"/>
    </location>
</feature>
<feature type="compositionally biased region" description="Polar residues" evidence="1">
    <location>
        <begin position="767"/>
        <end position="779"/>
    </location>
</feature>
<feature type="compositionally biased region" description="Polar residues" evidence="1">
    <location>
        <begin position="1326"/>
        <end position="1342"/>
    </location>
</feature>